<feature type="transmembrane region" description="Helical" evidence="5">
    <location>
        <begin position="44"/>
        <end position="71"/>
    </location>
</feature>
<dbReference type="GO" id="GO:0016020">
    <property type="term" value="C:membrane"/>
    <property type="evidence" value="ECO:0007669"/>
    <property type="project" value="UniProtKB-SubCell"/>
</dbReference>
<dbReference type="InterPro" id="IPR006694">
    <property type="entry name" value="Fatty_acid_hydroxylase"/>
</dbReference>
<dbReference type="Proteomes" id="UP000010471">
    <property type="component" value="Chromosome"/>
</dbReference>
<accession>K9WG33</accession>
<dbReference type="EMBL" id="CP003630">
    <property type="protein sequence ID" value="AFZ18729.1"/>
    <property type="molecule type" value="Genomic_DNA"/>
</dbReference>
<keyword evidence="3 5" id="KW-1133">Transmembrane helix</keyword>
<proteinExistence type="predicted"/>
<evidence type="ECO:0000256" key="2">
    <source>
        <dbReference type="ARBA" id="ARBA00022692"/>
    </source>
</evidence>
<dbReference type="GO" id="GO:0008610">
    <property type="term" value="P:lipid biosynthetic process"/>
    <property type="evidence" value="ECO:0007669"/>
    <property type="project" value="InterPro"/>
</dbReference>
<feature type="transmembrane region" description="Helical" evidence="5">
    <location>
        <begin position="91"/>
        <end position="110"/>
    </location>
</feature>
<dbReference type="OrthoDB" id="9770329at2"/>
<dbReference type="KEGG" id="mic:Mic7113_2954"/>
<protein>
    <submittedName>
        <fullName evidence="7">Sterol desaturase</fullName>
    </submittedName>
</protein>
<reference evidence="7 8" key="1">
    <citation type="submission" date="2012-06" db="EMBL/GenBank/DDBJ databases">
        <title>Finished chromosome of genome of Microcoleus sp. PCC 7113.</title>
        <authorList>
            <consortium name="US DOE Joint Genome Institute"/>
            <person name="Gugger M."/>
            <person name="Coursin T."/>
            <person name="Rippka R."/>
            <person name="Tandeau De Marsac N."/>
            <person name="Huntemann M."/>
            <person name="Wei C.-L."/>
            <person name="Han J."/>
            <person name="Detter J.C."/>
            <person name="Han C."/>
            <person name="Tapia R."/>
            <person name="Chen A."/>
            <person name="Kyrpides N."/>
            <person name="Mavromatis K."/>
            <person name="Markowitz V."/>
            <person name="Szeto E."/>
            <person name="Ivanova N."/>
            <person name="Pagani I."/>
            <person name="Pati A."/>
            <person name="Goodwin L."/>
            <person name="Nordberg H.P."/>
            <person name="Cantor M.N."/>
            <person name="Hua S.X."/>
            <person name="Woyke T."/>
            <person name="Kerfeld C.A."/>
        </authorList>
    </citation>
    <scope>NUCLEOTIDE SEQUENCE [LARGE SCALE GENOMIC DNA]</scope>
    <source>
        <strain evidence="7 8">PCC 7113</strain>
    </source>
</reference>
<gene>
    <name evidence="7" type="ORF">Mic7113_2954</name>
</gene>
<dbReference type="GO" id="GO:0005506">
    <property type="term" value="F:iron ion binding"/>
    <property type="evidence" value="ECO:0007669"/>
    <property type="project" value="InterPro"/>
</dbReference>
<sequence length="288" mass="33654">MKGRLVRALVLYILLTVLFGILERFYPSIPNQPKWRRGVWLDSFYWFFTPMVIQILSMISIALVVLPLYLLLGRSLQWDSVLAGYGPISQLPLWVQGAIAIVIGDFIGYWTHRWHHTRQLWDYHAVHHSAEIVDWLTAVRLHPVNDIISRVMQASPLLILGISPIAVEVYVPFLSSYVALIHANISWTYGPFRYVLASPAFHRWHHTMDEEGWGKNFAGLFPIYDVIFGTFYMPRGRQPKNFGLYGETITENFMAQLLYPFRHWKFLSKWLNQSKPVTEYQEEETVNL</sequence>
<dbReference type="eggNOG" id="COG3000">
    <property type="taxonomic scope" value="Bacteria"/>
</dbReference>
<organism evidence="7 8">
    <name type="scientific">Allocoleopsis franciscana PCC 7113</name>
    <dbReference type="NCBI Taxonomy" id="1173027"/>
    <lineage>
        <taxon>Bacteria</taxon>
        <taxon>Bacillati</taxon>
        <taxon>Cyanobacteriota</taxon>
        <taxon>Cyanophyceae</taxon>
        <taxon>Coleofasciculales</taxon>
        <taxon>Coleofasciculaceae</taxon>
        <taxon>Allocoleopsis</taxon>
        <taxon>Allocoleopsis franciscana</taxon>
    </lineage>
</organism>
<dbReference type="InterPro" id="IPR050307">
    <property type="entry name" value="Sterol_Desaturase_Related"/>
</dbReference>
<evidence type="ECO:0000313" key="7">
    <source>
        <dbReference type="EMBL" id="AFZ18729.1"/>
    </source>
</evidence>
<evidence type="ECO:0000256" key="4">
    <source>
        <dbReference type="ARBA" id="ARBA00023136"/>
    </source>
</evidence>
<feature type="domain" description="Fatty acid hydroxylase" evidence="6">
    <location>
        <begin position="98"/>
        <end position="230"/>
    </location>
</feature>
<evidence type="ECO:0000256" key="1">
    <source>
        <dbReference type="ARBA" id="ARBA00004370"/>
    </source>
</evidence>
<evidence type="ECO:0000259" key="6">
    <source>
        <dbReference type="Pfam" id="PF04116"/>
    </source>
</evidence>
<evidence type="ECO:0000313" key="8">
    <source>
        <dbReference type="Proteomes" id="UP000010471"/>
    </source>
</evidence>
<dbReference type="RefSeq" id="WP_015182878.1">
    <property type="nucleotide sequence ID" value="NC_019738.1"/>
</dbReference>
<keyword evidence="8" id="KW-1185">Reference proteome</keyword>
<keyword evidence="2 5" id="KW-0812">Transmembrane</keyword>
<evidence type="ECO:0000256" key="5">
    <source>
        <dbReference type="SAM" id="Phobius"/>
    </source>
</evidence>
<feature type="transmembrane region" description="Helical" evidence="5">
    <location>
        <begin position="6"/>
        <end position="23"/>
    </location>
</feature>
<name>K9WG33_9CYAN</name>
<dbReference type="HOGENOM" id="CLU_033631_3_1_3"/>
<dbReference type="Pfam" id="PF04116">
    <property type="entry name" value="FA_hydroxylase"/>
    <property type="match status" value="1"/>
</dbReference>
<evidence type="ECO:0000256" key="3">
    <source>
        <dbReference type="ARBA" id="ARBA00022989"/>
    </source>
</evidence>
<comment type="subcellular location">
    <subcellularLocation>
        <location evidence="1">Membrane</location>
    </subcellularLocation>
</comment>
<dbReference type="STRING" id="1173027.Mic7113_2954"/>
<keyword evidence="4 5" id="KW-0472">Membrane</keyword>
<dbReference type="PANTHER" id="PTHR11863">
    <property type="entry name" value="STEROL DESATURASE"/>
    <property type="match status" value="1"/>
</dbReference>
<dbReference type="GO" id="GO:0016491">
    <property type="term" value="F:oxidoreductase activity"/>
    <property type="evidence" value="ECO:0007669"/>
    <property type="project" value="InterPro"/>
</dbReference>
<dbReference type="AlphaFoldDB" id="K9WG33"/>
<feature type="transmembrane region" description="Helical" evidence="5">
    <location>
        <begin position="157"/>
        <end position="180"/>
    </location>
</feature>